<dbReference type="EMBL" id="MU250539">
    <property type="protein sequence ID" value="KAG7444708.1"/>
    <property type="molecule type" value="Genomic_DNA"/>
</dbReference>
<gene>
    <name evidence="2" type="ORF">BT62DRAFT_921000</name>
</gene>
<evidence type="ECO:0000256" key="1">
    <source>
        <dbReference type="SAM" id="Coils"/>
    </source>
</evidence>
<dbReference type="RefSeq" id="XP_043038208.1">
    <property type="nucleotide sequence ID" value="XM_043184266.1"/>
</dbReference>
<dbReference type="Proteomes" id="UP000812287">
    <property type="component" value="Unassembled WGS sequence"/>
</dbReference>
<reference evidence="2" key="1">
    <citation type="submission" date="2020-11" db="EMBL/GenBank/DDBJ databases">
        <title>Adaptations for nitrogen fixation in a non-lichenized fungal sporocarp promotes dispersal by wood-feeding termites.</title>
        <authorList>
            <consortium name="DOE Joint Genome Institute"/>
            <person name="Koch R.A."/>
            <person name="Yoon G."/>
            <person name="Arayal U."/>
            <person name="Lail K."/>
            <person name="Amirebrahimi M."/>
            <person name="Labutti K."/>
            <person name="Lipzen A."/>
            <person name="Riley R."/>
            <person name="Barry K."/>
            <person name="Henrissat B."/>
            <person name="Grigoriev I.V."/>
            <person name="Herr J.R."/>
            <person name="Aime M.C."/>
        </authorList>
    </citation>
    <scope>NUCLEOTIDE SEQUENCE</scope>
    <source>
        <strain evidence="2">MCA 3950</strain>
    </source>
</reference>
<keyword evidence="3" id="KW-1185">Reference proteome</keyword>
<organism evidence="2 3">
    <name type="scientific">Guyanagaster necrorhizus</name>
    <dbReference type="NCBI Taxonomy" id="856835"/>
    <lineage>
        <taxon>Eukaryota</taxon>
        <taxon>Fungi</taxon>
        <taxon>Dikarya</taxon>
        <taxon>Basidiomycota</taxon>
        <taxon>Agaricomycotina</taxon>
        <taxon>Agaricomycetes</taxon>
        <taxon>Agaricomycetidae</taxon>
        <taxon>Agaricales</taxon>
        <taxon>Marasmiineae</taxon>
        <taxon>Physalacriaceae</taxon>
        <taxon>Guyanagaster</taxon>
    </lineage>
</organism>
<protein>
    <submittedName>
        <fullName evidence="2">Uncharacterized protein</fullName>
    </submittedName>
</protein>
<dbReference type="OrthoDB" id="2882961at2759"/>
<dbReference type="AlphaFoldDB" id="A0A9P8AQU4"/>
<accession>A0A9P8AQU4</accession>
<evidence type="ECO:0000313" key="2">
    <source>
        <dbReference type="EMBL" id="KAG7444708.1"/>
    </source>
</evidence>
<keyword evidence="1" id="KW-0175">Coiled coil</keyword>
<proteinExistence type="predicted"/>
<name>A0A9P8AQU4_9AGAR</name>
<feature type="coiled-coil region" evidence="1">
    <location>
        <begin position="57"/>
        <end position="98"/>
    </location>
</feature>
<sequence length="129" mass="14980">MTLQRPRQYAQIPPPGGTVFVPAFRDTPPQYQLHANHNNANASPDFPALVMEIYSKMDSLKQHVEDRNRVIAELKGENVDLQRQVTDLQGQITELERRYEVIHGWLSDDTEYMDRIRLRHILDRGPSIC</sequence>
<comment type="caution">
    <text evidence="2">The sequence shown here is derived from an EMBL/GenBank/DDBJ whole genome shotgun (WGS) entry which is preliminary data.</text>
</comment>
<evidence type="ECO:0000313" key="3">
    <source>
        <dbReference type="Proteomes" id="UP000812287"/>
    </source>
</evidence>
<dbReference type="GeneID" id="66106563"/>